<reference evidence="1" key="1">
    <citation type="submission" date="2019-08" db="EMBL/GenBank/DDBJ databases">
        <title>The genome of the North American firefly Photinus pyralis.</title>
        <authorList>
            <consortium name="Photinus pyralis genome working group"/>
            <person name="Fallon T.R."/>
            <person name="Sander Lower S.E."/>
            <person name="Weng J.-K."/>
        </authorList>
    </citation>
    <scope>NUCLEOTIDE SEQUENCE</scope>
    <source>
        <strain evidence="1">TRF0915ILg1</strain>
        <tissue evidence="1">Whole body</tissue>
    </source>
</reference>
<dbReference type="EMBL" id="VTPC01002520">
    <property type="protein sequence ID" value="KAF2899932.1"/>
    <property type="molecule type" value="Genomic_DNA"/>
</dbReference>
<gene>
    <name evidence="1" type="ORF">ILUMI_06255</name>
</gene>
<protein>
    <submittedName>
        <fullName evidence="1">Uncharacterized protein</fullName>
    </submittedName>
</protein>
<feature type="non-terminal residue" evidence="1">
    <location>
        <position position="50"/>
    </location>
</feature>
<proteinExistence type="predicted"/>
<dbReference type="Proteomes" id="UP000801492">
    <property type="component" value="Unassembled WGS sequence"/>
</dbReference>
<evidence type="ECO:0000313" key="1">
    <source>
        <dbReference type="EMBL" id="KAF2899932.1"/>
    </source>
</evidence>
<name>A0A8K0DBF9_IGNLU</name>
<accession>A0A8K0DBF9</accession>
<keyword evidence="2" id="KW-1185">Reference proteome</keyword>
<evidence type="ECO:0000313" key="2">
    <source>
        <dbReference type="Proteomes" id="UP000801492"/>
    </source>
</evidence>
<dbReference type="AlphaFoldDB" id="A0A8K0DBF9"/>
<comment type="caution">
    <text evidence="1">The sequence shown here is derived from an EMBL/GenBank/DDBJ whole genome shotgun (WGS) entry which is preliminary data.</text>
</comment>
<organism evidence="1 2">
    <name type="scientific">Ignelater luminosus</name>
    <name type="common">Cucubano</name>
    <name type="synonym">Pyrophorus luminosus</name>
    <dbReference type="NCBI Taxonomy" id="2038154"/>
    <lineage>
        <taxon>Eukaryota</taxon>
        <taxon>Metazoa</taxon>
        <taxon>Ecdysozoa</taxon>
        <taxon>Arthropoda</taxon>
        <taxon>Hexapoda</taxon>
        <taxon>Insecta</taxon>
        <taxon>Pterygota</taxon>
        <taxon>Neoptera</taxon>
        <taxon>Endopterygota</taxon>
        <taxon>Coleoptera</taxon>
        <taxon>Polyphaga</taxon>
        <taxon>Elateriformia</taxon>
        <taxon>Elateroidea</taxon>
        <taxon>Elateridae</taxon>
        <taxon>Agrypninae</taxon>
        <taxon>Pyrophorini</taxon>
        <taxon>Ignelater</taxon>
    </lineage>
</organism>
<sequence>CGDSTCTIELLKIGGGLGSLVSWPNWLEDFIVSYVRISNRLLVGIGSPSQ</sequence>